<dbReference type="HOGENOM" id="CLU_1963160_0_0_1"/>
<dbReference type="Gramene" id="OPUNC02G15930.1">
    <property type="protein sequence ID" value="OPUNC02G15930.1"/>
    <property type="gene ID" value="OPUNC02G15930"/>
</dbReference>
<feature type="region of interest" description="Disordered" evidence="1">
    <location>
        <begin position="69"/>
        <end position="90"/>
    </location>
</feature>
<reference evidence="2" key="1">
    <citation type="submission" date="2015-04" db="UniProtKB">
        <authorList>
            <consortium name="EnsemblPlants"/>
        </authorList>
    </citation>
    <scope>IDENTIFICATION</scope>
</reference>
<evidence type="ECO:0000313" key="2">
    <source>
        <dbReference type="EnsemblPlants" id="OPUNC02G15930.1"/>
    </source>
</evidence>
<evidence type="ECO:0000256" key="1">
    <source>
        <dbReference type="SAM" id="MobiDB-lite"/>
    </source>
</evidence>
<evidence type="ECO:0000313" key="3">
    <source>
        <dbReference type="Proteomes" id="UP000026962"/>
    </source>
</evidence>
<dbReference type="AlphaFoldDB" id="A0A0E0K072"/>
<sequence length="128" mass="13521">MVAASLRDGVDVVIDLPDGVLPLCVDPNRVVIQSVLPAFDAVRIATLRSRPPVRDPVYATTDAKMDTILTGAGAKPPAPSCQASDPTGGKKALALAPKAKPYKRRLNLLRVDTIVDASSLHLDDTINV</sequence>
<keyword evidence="3" id="KW-1185">Reference proteome</keyword>
<dbReference type="EnsemblPlants" id="OPUNC02G15930.1">
    <property type="protein sequence ID" value="OPUNC02G15930.1"/>
    <property type="gene ID" value="OPUNC02G15930"/>
</dbReference>
<proteinExistence type="predicted"/>
<accession>A0A0E0K072</accession>
<protein>
    <submittedName>
        <fullName evidence="2">Uncharacterized protein</fullName>
    </submittedName>
</protein>
<reference evidence="2" key="2">
    <citation type="submission" date="2018-05" db="EMBL/GenBank/DDBJ databases">
        <title>OpunRS2 (Oryza punctata Reference Sequence Version 2).</title>
        <authorList>
            <person name="Zhang J."/>
            <person name="Kudrna D."/>
            <person name="Lee S."/>
            <person name="Talag J."/>
            <person name="Welchert J."/>
            <person name="Wing R.A."/>
        </authorList>
    </citation>
    <scope>NUCLEOTIDE SEQUENCE [LARGE SCALE GENOMIC DNA]</scope>
</reference>
<organism evidence="2">
    <name type="scientific">Oryza punctata</name>
    <name type="common">Red rice</name>
    <dbReference type="NCBI Taxonomy" id="4537"/>
    <lineage>
        <taxon>Eukaryota</taxon>
        <taxon>Viridiplantae</taxon>
        <taxon>Streptophyta</taxon>
        <taxon>Embryophyta</taxon>
        <taxon>Tracheophyta</taxon>
        <taxon>Spermatophyta</taxon>
        <taxon>Magnoliopsida</taxon>
        <taxon>Liliopsida</taxon>
        <taxon>Poales</taxon>
        <taxon>Poaceae</taxon>
        <taxon>BOP clade</taxon>
        <taxon>Oryzoideae</taxon>
        <taxon>Oryzeae</taxon>
        <taxon>Oryzinae</taxon>
        <taxon>Oryza</taxon>
    </lineage>
</organism>
<name>A0A0E0K072_ORYPU</name>
<dbReference type="Proteomes" id="UP000026962">
    <property type="component" value="Chromosome 2"/>
</dbReference>